<name>A0A7K4YVA2_BUCAB</name>
<dbReference type="Proteomes" id="UP000551127">
    <property type="component" value="Unassembled WGS sequence"/>
</dbReference>
<dbReference type="SUPFAM" id="SSF57903">
    <property type="entry name" value="FYVE/PHD zinc finger"/>
    <property type="match status" value="1"/>
</dbReference>
<keyword evidence="3" id="KW-0862">Zinc</keyword>
<protein>
    <submittedName>
        <fullName evidence="6">PHF7 protein</fullName>
    </submittedName>
</protein>
<evidence type="ECO:0000256" key="3">
    <source>
        <dbReference type="ARBA" id="ARBA00022833"/>
    </source>
</evidence>
<keyword evidence="1" id="KW-0479">Metal-binding</keyword>
<gene>
    <name evidence="6" type="primary">Phf7_5</name>
    <name evidence="6" type="ORF">BUCABY_R14022</name>
</gene>
<accession>A0A7K4YVA2</accession>
<dbReference type="EMBL" id="VYZL01004094">
    <property type="protein sequence ID" value="NWR63041.1"/>
    <property type="molecule type" value="Genomic_DNA"/>
</dbReference>
<dbReference type="Gene3D" id="3.30.40.10">
    <property type="entry name" value="Zinc/RING finger domain, C3HC4 (zinc finger)"/>
    <property type="match status" value="2"/>
</dbReference>
<dbReference type="InterPro" id="IPR011011">
    <property type="entry name" value="Znf_FYVE_PHD"/>
</dbReference>
<evidence type="ECO:0000256" key="4">
    <source>
        <dbReference type="PROSITE-ProRule" id="PRU00175"/>
    </source>
</evidence>
<proteinExistence type="predicted"/>
<dbReference type="Pfam" id="PF26054">
    <property type="entry name" value="PHD_G2E3"/>
    <property type="match status" value="1"/>
</dbReference>
<dbReference type="Pfam" id="PF13771">
    <property type="entry name" value="zf-HC5HC2H"/>
    <property type="match status" value="1"/>
</dbReference>
<dbReference type="OrthoDB" id="512616at2759"/>
<keyword evidence="7" id="KW-1185">Reference proteome</keyword>
<organism evidence="6 7">
    <name type="scientific">Bucorvus abyssinicus</name>
    <name type="common">Northern ground-hornbill</name>
    <name type="synonym">Abyssinian ground-hornbill</name>
    <dbReference type="NCBI Taxonomy" id="153643"/>
    <lineage>
        <taxon>Eukaryota</taxon>
        <taxon>Metazoa</taxon>
        <taxon>Chordata</taxon>
        <taxon>Craniata</taxon>
        <taxon>Vertebrata</taxon>
        <taxon>Euteleostomi</taxon>
        <taxon>Archelosauria</taxon>
        <taxon>Archosauria</taxon>
        <taxon>Dinosauria</taxon>
        <taxon>Saurischia</taxon>
        <taxon>Theropoda</taxon>
        <taxon>Coelurosauria</taxon>
        <taxon>Aves</taxon>
        <taxon>Neognathae</taxon>
        <taxon>Neoaves</taxon>
        <taxon>Telluraves</taxon>
        <taxon>Coraciimorphae</taxon>
        <taxon>Bucerotiformes</taxon>
        <taxon>Bucorvidae</taxon>
        <taxon>Bucorvus</taxon>
    </lineage>
</organism>
<feature type="non-terminal residue" evidence="6">
    <location>
        <position position="232"/>
    </location>
</feature>
<evidence type="ECO:0000256" key="2">
    <source>
        <dbReference type="ARBA" id="ARBA00022771"/>
    </source>
</evidence>
<feature type="domain" description="RING-type" evidence="5">
    <location>
        <begin position="84"/>
        <end position="131"/>
    </location>
</feature>
<dbReference type="AlphaFoldDB" id="A0A7K4YVA2"/>
<keyword evidence="2 4" id="KW-0863">Zinc-finger</keyword>
<feature type="non-terminal residue" evidence="6">
    <location>
        <position position="1"/>
    </location>
</feature>
<evidence type="ECO:0000259" key="5">
    <source>
        <dbReference type="PROSITE" id="PS50089"/>
    </source>
</evidence>
<sequence length="232" mass="26014">QSSVRQADQWGGSQCCFSFQRCFVCGQAGAAITCWERGCDRHFHLPCAAEGECVTQFFGLYRSFCWEHRTEQAVEVAPEESTTCLLCLDPIQDRKSYSTLVCPACQHAYFHRSCIQKQATHAGACFCCSHCLNKDVFVMEMLTMGIQISKRQPSWESDQPFGVVYERLRHCNASQCRCPGGREQAEEEGPWQLLLCSSCASEGTYRCCSYLRNSATTWECDGCAGLGPGKRQ</sequence>
<dbReference type="InterPro" id="IPR051188">
    <property type="entry name" value="PHD-type_Zinc_Finger"/>
</dbReference>
<reference evidence="6 7" key="1">
    <citation type="submission" date="2019-09" db="EMBL/GenBank/DDBJ databases">
        <title>Bird 10,000 Genomes (B10K) Project - Family phase.</title>
        <authorList>
            <person name="Zhang G."/>
        </authorList>
    </citation>
    <scope>NUCLEOTIDE SEQUENCE [LARGE SCALE GENOMIC DNA]</scope>
    <source>
        <strain evidence="6">B10K-DU-012-80</strain>
    </source>
</reference>
<dbReference type="PANTHER" id="PTHR12420:SF47">
    <property type="entry name" value="PHD FINGER PROTEIN 7"/>
    <property type="match status" value="1"/>
</dbReference>
<dbReference type="GO" id="GO:0005634">
    <property type="term" value="C:nucleus"/>
    <property type="evidence" value="ECO:0007669"/>
    <property type="project" value="TreeGrafter"/>
</dbReference>
<dbReference type="PROSITE" id="PS50089">
    <property type="entry name" value="ZF_RING_2"/>
    <property type="match status" value="1"/>
</dbReference>
<dbReference type="InterPro" id="IPR059102">
    <property type="entry name" value="PHD_PHF7/G2E3-like"/>
</dbReference>
<dbReference type="InterPro" id="IPR013083">
    <property type="entry name" value="Znf_RING/FYVE/PHD"/>
</dbReference>
<evidence type="ECO:0000256" key="1">
    <source>
        <dbReference type="ARBA" id="ARBA00022723"/>
    </source>
</evidence>
<dbReference type="InterPro" id="IPR001841">
    <property type="entry name" value="Znf_RING"/>
</dbReference>
<evidence type="ECO:0000313" key="6">
    <source>
        <dbReference type="EMBL" id="NWR63041.1"/>
    </source>
</evidence>
<dbReference type="PANTHER" id="PTHR12420">
    <property type="entry name" value="PHD FINGER PROTEIN"/>
    <property type="match status" value="1"/>
</dbReference>
<comment type="caution">
    <text evidence="6">The sequence shown here is derived from an EMBL/GenBank/DDBJ whole genome shotgun (WGS) entry which is preliminary data.</text>
</comment>
<evidence type="ECO:0000313" key="7">
    <source>
        <dbReference type="Proteomes" id="UP000551127"/>
    </source>
</evidence>
<dbReference type="GO" id="GO:0008270">
    <property type="term" value="F:zinc ion binding"/>
    <property type="evidence" value="ECO:0007669"/>
    <property type="project" value="UniProtKB-KW"/>
</dbReference>